<dbReference type="AlphaFoldDB" id="A0ABD6EGK1"/>
<organism evidence="1 2">
    <name type="scientific">Gnathostoma spinigerum</name>
    <dbReference type="NCBI Taxonomy" id="75299"/>
    <lineage>
        <taxon>Eukaryota</taxon>
        <taxon>Metazoa</taxon>
        <taxon>Ecdysozoa</taxon>
        <taxon>Nematoda</taxon>
        <taxon>Chromadorea</taxon>
        <taxon>Rhabditida</taxon>
        <taxon>Spirurina</taxon>
        <taxon>Gnathostomatomorpha</taxon>
        <taxon>Gnathostomatoidea</taxon>
        <taxon>Gnathostomatidae</taxon>
        <taxon>Gnathostoma</taxon>
    </lineage>
</organism>
<evidence type="ECO:0000313" key="2">
    <source>
        <dbReference type="Proteomes" id="UP001608902"/>
    </source>
</evidence>
<proteinExistence type="predicted"/>
<reference evidence="1 2" key="1">
    <citation type="submission" date="2024-08" db="EMBL/GenBank/DDBJ databases">
        <title>Gnathostoma spinigerum genome.</title>
        <authorList>
            <person name="Gonzalez-Bertolin B."/>
            <person name="Monzon S."/>
            <person name="Zaballos A."/>
            <person name="Jimenez P."/>
            <person name="Dekumyoy P."/>
            <person name="Varona S."/>
            <person name="Cuesta I."/>
            <person name="Sumanam S."/>
            <person name="Adisakwattana P."/>
            <person name="Gasser R.B."/>
            <person name="Hernandez-Gonzalez A."/>
            <person name="Young N.D."/>
            <person name="Perteguer M.J."/>
        </authorList>
    </citation>
    <scope>NUCLEOTIDE SEQUENCE [LARGE SCALE GENOMIC DNA]</scope>
    <source>
        <strain evidence="1">AL3</strain>
        <tissue evidence="1">Liver</tissue>
    </source>
</reference>
<name>A0ABD6EGK1_9BILA</name>
<keyword evidence="2" id="KW-1185">Reference proteome</keyword>
<dbReference type="EMBL" id="JBGFUD010001605">
    <property type="protein sequence ID" value="MFH4976511.1"/>
    <property type="molecule type" value="Genomic_DNA"/>
</dbReference>
<accession>A0ABD6EGK1</accession>
<dbReference type="Proteomes" id="UP001608902">
    <property type="component" value="Unassembled WGS sequence"/>
</dbReference>
<evidence type="ECO:0000313" key="1">
    <source>
        <dbReference type="EMBL" id="MFH4976511.1"/>
    </source>
</evidence>
<sequence>MTNNPSKPVLYKELSLAVLKGTSDRFDRMRNSATKAKNVGAASVNNFAFMTGTSEMSTGYGPNRVKLSEE</sequence>
<protein>
    <submittedName>
        <fullName evidence="1">Uncharacterized protein</fullName>
    </submittedName>
</protein>
<gene>
    <name evidence="1" type="ORF">AB6A40_003220</name>
</gene>
<comment type="caution">
    <text evidence="1">The sequence shown here is derived from an EMBL/GenBank/DDBJ whole genome shotgun (WGS) entry which is preliminary data.</text>
</comment>